<gene>
    <name evidence="10" type="ORF">LH29_06510</name>
</gene>
<evidence type="ECO:0000313" key="11">
    <source>
        <dbReference type="Proteomes" id="UP000032544"/>
    </source>
</evidence>
<proteinExistence type="inferred from homology"/>
<evidence type="ECO:0000256" key="8">
    <source>
        <dbReference type="RuleBase" id="RU361157"/>
    </source>
</evidence>
<dbReference type="InterPro" id="IPR051449">
    <property type="entry name" value="ABC-2_transporter_component"/>
</dbReference>
<dbReference type="InterPro" id="IPR013525">
    <property type="entry name" value="ABC2_TM"/>
</dbReference>
<feature type="transmembrane region" description="Helical" evidence="8">
    <location>
        <begin position="250"/>
        <end position="273"/>
    </location>
</feature>
<evidence type="ECO:0000256" key="1">
    <source>
        <dbReference type="ARBA" id="ARBA00004651"/>
    </source>
</evidence>
<dbReference type="Gene3D" id="3.40.1710.10">
    <property type="entry name" value="abc type-2 transporter like domain"/>
    <property type="match status" value="1"/>
</dbReference>
<dbReference type="OrthoDB" id="9808686at2"/>
<comment type="caution">
    <text evidence="10">The sequence shown here is derived from an EMBL/GenBank/DDBJ whole genome shotgun (WGS) entry which is preliminary data.</text>
</comment>
<dbReference type="GO" id="GO:0140359">
    <property type="term" value="F:ABC-type transporter activity"/>
    <property type="evidence" value="ECO:0007669"/>
    <property type="project" value="InterPro"/>
</dbReference>
<keyword evidence="6 8" id="KW-1133">Transmembrane helix</keyword>
<comment type="subcellular location">
    <subcellularLocation>
        <location evidence="1 8">Cell membrane</location>
        <topology evidence="1 8">Multi-pass membrane protein</topology>
    </subcellularLocation>
</comment>
<feature type="transmembrane region" description="Helical" evidence="8">
    <location>
        <begin position="340"/>
        <end position="360"/>
    </location>
</feature>
<dbReference type="STRING" id="1544798.LH29_06510"/>
<feature type="transmembrane region" description="Helical" evidence="8">
    <location>
        <begin position="285"/>
        <end position="305"/>
    </location>
</feature>
<dbReference type="PRINTS" id="PR00164">
    <property type="entry name" value="ABC2TRNSPORT"/>
</dbReference>
<dbReference type="RefSeq" id="WP_045026851.1">
    <property type="nucleotide sequence ID" value="NZ_JRHC01000001.1"/>
</dbReference>
<keyword evidence="7 8" id="KW-0472">Membrane</keyword>
<dbReference type="PANTHER" id="PTHR30294">
    <property type="entry name" value="MEMBRANE COMPONENT OF ABC TRANSPORTER YHHJ-RELATED"/>
    <property type="match status" value="1"/>
</dbReference>
<dbReference type="Pfam" id="PF12698">
    <property type="entry name" value="ABC2_membrane_3"/>
    <property type="match status" value="1"/>
</dbReference>
<feature type="transmembrane region" description="Helical" evidence="8">
    <location>
        <begin position="171"/>
        <end position="195"/>
    </location>
</feature>
<evidence type="ECO:0000256" key="2">
    <source>
        <dbReference type="ARBA" id="ARBA00007783"/>
    </source>
</evidence>
<comment type="similarity">
    <text evidence="2 8">Belongs to the ABC-2 integral membrane protein family.</text>
</comment>
<keyword evidence="5 8" id="KW-0812">Transmembrane</keyword>
<keyword evidence="3 8" id="KW-0813">Transport</keyword>
<feature type="transmembrane region" description="Helical" evidence="8">
    <location>
        <begin position="222"/>
        <end position="244"/>
    </location>
</feature>
<dbReference type="InterPro" id="IPR047817">
    <property type="entry name" value="ABC2_TM_bact-type"/>
</dbReference>
<evidence type="ECO:0000259" key="9">
    <source>
        <dbReference type="PROSITE" id="PS51012"/>
    </source>
</evidence>
<evidence type="ECO:0000256" key="4">
    <source>
        <dbReference type="ARBA" id="ARBA00022475"/>
    </source>
</evidence>
<evidence type="ECO:0000256" key="3">
    <source>
        <dbReference type="ARBA" id="ARBA00022448"/>
    </source>
</evidence>
<protein>
    <recommendedName>
        <fullName evidence="8">Transport permease protein</fullName>
    </recommendedName>
</protein>
<sequence>MKQLKSFIKKEFFHIFRDPRTMLILFGIPVAQLLVFGTVIKSEIKDVHIAIYDQSKDETTLEITNKLLSSGYFILDKNLDNLDDIDAIFRKGKVREVIVFENNFGQTLGKEGIAKMQLIADASDPNIAKLAISYTTAIVNDYIRKLYPEMQLPMQITPEVRMYFNEEMKSAYMFVPGVMALILMLISAMMTSISITREKELGTMEILLVSPLRPVQIIVGKVLPYLLLSIANAFIIVLIGHFVFGVPVNGSFILLMLETILFILMALCLGILISTAAKNQMAAMFISMIGLMLPTILLSGFIFPIENMPVVLQYFSHIMPARYFITIVRTIMLKGTGILFIWKETAVLIAMTLFFIAVSVKKFKIRLE</sequence>
<reference evidence="10 11" key="1">
    <citation type="submission" date="2014-09" db="EMBL/GenBank/DDBJ databases">
        <title>Draft Genome Sequence of Draconibacterium sp. JN14CK-3.</title>
        <authorList>
            <person name="Dong C."/>
            <person name="Lai Q."/>
            <person name="Shao Z."/>
        </authorList>
    </citation>
    <scope>NUCLEOTIDE SEQUENCE [LARGE SCALE GENOMIC DNA]</scope>
    <source>
        <strain evidence="10 11">JN14CK-3</strain>
    </source>
</reference>
<dbReference type="PROSITE" id="PS51012">
    <property type="entry name" value="ABC_TM2"/>
    <property type="match status" value="1"/>
</dbReference>
<feature type="domain" description="ABC transmembrane type-2" evidence="9">
    <location>
        <begin position="132"/>
        <end position="366"/>
    </location>
</feature>
<evidence type="ECO:0000313" key="10">
    <source>
        <dbReference type="EMBL" id="KJF45060.1"/>
    </source>
</evidence>
<dbReference type="GO" id="GO:0043190">
    <property type="term" value="C:ATP-binding cassette (ABC) transporter complex"/>
    <property type="evidence" value="ECO:0007669"/>
    <property type="project" value="InterPro"/>
</dbReference>
<dbReference type="InterPro" id="IPR000412">
    <property type="entry name" value="ABC_2_transport"/>
</dbReference>
<dbReference type="EMBL" id="JRHC01000001">
    <property type="protein sequence ID" value="KJF45060.1"/>
    <property type="molecule type" value="Genomic_DNA"/>
</dbReference>
<dbReference type="AlphaFoldDB" id="A0A0D8JDP2"/>
<keyword evidence="11" id="KW-1185">Reference proteome</keyword>
<feature type="transmembrane region" description="Helical" evidence="8">
    <location>
        <begin position="21"/>
        <end position="40"/>
    </location>
</feature>
<dbReference type="PATRIC" id="fig|1544798.3.peg.1306"/>
<accession>A0A0D8JDP2</accession>
<evidence type="ECO:0000256" key="5">
    <source>
        <dbReference type="ARBA" id="ARBA00022692"/>
    </source>
</evidence>
<name>A0A0D8JDP2_9BACT</name>
<dbReference type="Proteomes" id="UP000032544">
    <property type="component" value="Unassembled WGS sequence"/>
</dbReference>
<dbReference type="PANTHER" id="PTHR30294:SF29">
    <property type="entry name" value="MULTIDRUG ABC TRANSPORTER PERMEASE YBHS-RELATED"/>
    <property type="match status" value="1"/>
</dbReference>
<keyword evidence="4 8" id="KW-1003">Cell membrane</keyword>
<evidence type="ECO:0000256" key="7">
    <source>
        <dbReference type="ARBA" id="ARBA00023136"/>
    </source>
</evidence>
<evidence type="ECO:0000256" key="6">
    <source>
        <dbReference type="ARBA" id="ARBA00022989"/>
    </source>
</evidence>
<organism evidence="10 11">
    <name type="scientific">Draconibacterium sediminis</name>
    <dbReference type="NCBI Taxonomy" id="1544798"/>
    <lineage>
        <taxon>Bacteria</taxon>
        <taxon>Pseudomonadati</taxon>
        <taxon>Bacteroidota</taxon>
        <taxon>Bacteroidia</taxon>
        <taxon>Marinilabiliales</taxon>
        <taxon>Prolixibacteraceae</taxon>
        <taxon>Draconibacterium</taxon>
    </lineage>
</organism>